<dbReference type="InterPro" id="IPR008906">
    <property type="entry name" value="HATC_C_dom"/>
</dbReference>
<organism evidence="3 4">
    <name type="scientific">Dipteronia sinensis</name>
    <dbReference type="NCBI Taxonomy" id="43782"/>
    <lineage>
        <taxon>Eukaryota</taxon>
        <taxon>Viridiplantae</taxon>
        <taxon>Streptophyta</taxon>
        <taxon>Embryophyta</taxon>
        <taxon>Tracheophyta</taxon>
        <taxon>Spermatophyta</taxon>
        <taxon>Magnoliopsida</taxon>
        <taxon>eudicotyledons</taxon>
        <taxon>Gunneridae</taxon>
        <taxon>Pentapetalae</taxon>
        <taxon>rosids</taxon>
        <taxon>malvids</taxon>
        <taxon>Sapindales</taxon>
        <taxon>Sapindaceae</taxon>
        <taxon>Hippocastanoideae</taxon>
        <taxon>Acereae</taxon>
        <taxon>Dipteronia</taxon>
    </lineage>
</organism>
<evidence type="ECO:0000313" key="3">
    <source>
        <dbReference type="EMBL" id="KAK3229134.1"/>
    </source>
</evidence>
<evidence type="ECO:0000313" key="4">
    <source>
        <dbReference type="Proteomes" id="UP001281410"/>
    </source>
</evidence>
<dbReference type="PANTHER" id="PTHR23272:SF104">
    <property type="entry name" value="HAT FAMILY DIMERISATION DOMAIN CONTAINING PROTEIN, EXPRESSED"/>
    <property type="match status" value="1"/>
</dbReference>
<feature type="domain" description="HAT C-terminal dimerisation" evidence="1">
    <location>
        <begin position="113"/>
        <end position="196"/>
    </location>
</feature>
<dbReference type="InterPro" id="IPR025525">
    <property type="entry name" value="hAT-like_transposase_RNase-H"/>
</dbReference>
<evidence type="ECO:0000259" key="2">
    <source>
        <dbReference type="Pfam" id="PF14372"/>
    </source>
</evidence>
<dbReference type="GO" id="GO:0003677">
    <property type="term" value="F:DNA binding"/>
    <property type="evidence" value="ECO:0007669"/>
    <property type="project" value="InterPro"/>
</dbReference>
<dbReference type="SUPFAM" id="SSF53098">
    <property type="entry name" value="Ribonuclease H-like"/>
    <property type="match status" value="1"/>
</dbReference>
<dbReference type="AlphaFoldDB" id="A0AAE0EIC1"/>
<comment type="caution">
    <text evidence="3">The sequence shown here is derived from an EMBL/GenBank/DDBJ whole genome shotgun (WGS) entry which is preliminary data.</text>
</comment>
<reference evidence="3" key="1">
    <citation type="journal article" date="2023" name="Plant J.">
        <title>Genome sequences and population genomics provide insights into the demographic history, inbreeding, and mutation load of two 'living fossil' tree species of Dipteronia.</title>
        <authorList>
            <person name="Feng Y."/>
            <person name="Comes H.P."/>
            <person name="Chen J."/>
            <person name="Zhu S."/>
            <person name="Lu R."/>
            <person name="Zhang X."/>
            <person name="Li P."/>
            <person name="Qiu J."/>
            <person name="Olsen K.M."/>
            <person name="Qiu Y."/>
        </authorList>
    </citation>
    <scope>NUCLEOTIDE SEQUENCE</scope>
    <source>
        <strain evidence="3">NBL</strain>
    </source>
</reference>
<dbReference type="Proteomes" id="UP001281410">
    <property type="component" value="Unassembled WGS sequence"/>
</dbReference>
<gene>
    <name evidence="3" type="ORF">Dsin_001015</name>
</gene>
<name>A0AAE0EIC1_9ROSI</name>
<accession>A0AAE0EIC1</accession>
<evidence type="ECO:0000259" key="1">
    <source>
        <dbReference type="Pfam" id="PF05699"/>
    </source>
</evidence>
<protein>
    <recommendedName>
        <fullName evidence="5">HAT C-terminal dimerisation domain-containing protein</fullName>
    </recommendedName>
</protein>
<dbReference type="GO" id="GO:0046983">
    <property type="term" value="F:protein dimerization activity"/>
    <property type="evidence" value="ECO:0007669"/>
    <property type="project" value="InterPro"/>
</dbReference>
<sequence length="207" mass="23860">METKLKKYWSTIPFLYALGLIVDPRVKLSGLDFLLEFIGNNLSIDYSKQITDIRNKLFEVFSIYERRFGGVDTQPSGEPETEPMQTSWSILKWRKKSSSSSSTQRSAASSGAELNRYLEAQFDACEDTEKFDLLLLWKTYSVRYLVMSHLACDVLVIHVSTVCSEQAFSTSGRIVEPKRSCLTLEMVEVLTCFRNWEHSRKRLQNET</sequence>
<dbReference type="Pfam" id="PF14372">
    <property type="entry name" value="hAT-like_RNase-H"/>
    <property type="match status" value="1"/>
</dbReference>
<proteinExistence type="predicted"/>
<dbReference type="PANTHER" id="PTHR23272">
    <property type="entry name" value="BED FINGER-RELATED"/>
    <property type="match status" value="1"/>
</dbReference>
<keyword evidence="4" id="KW-1185">Reference proteome</keyword>
<feature type="domain" description="hAT-like transposase RNase-H fold" evidence="2">
    <location>
        <begin position="1"/>
        <end position="62"/>
    </location>
</feature>
<dbReference type="Pfam" id="PF05699">
    <property type="entry name" value="Dimer_Tnp_hAT"/>
    <property type="match status" value="1"/>
</dbReference>
<dbReference type="InterPro" id="IPR012337">
    <property type="entry name" value="RNaseH-like_sf"/>
</dbReference>
<evidence type="ECO:0008006" key="5">
    <source>
        <dbReference type="Google" id="ProtNLM"/>
    </source>
</evidence>
<dbReference type="EMBL" id="JANJYJ010000001">
    <property type="protein sequence ID" value="KAK3229134.1"/>
    <property type="molecule type" value="Genomic_DNA"/>
</dbReference>